<sequence length="65" mass="6959">MLTPEGSTATQGRSVRGARRLPFQKPVSLPVRADGAEVPSRRDPDVGGSGPDAVEEAGYERGYFR</sequence>
<reference evidence="3" key="1">
    <citation type="submission" date="2008-02" db="EMBL/GenBank/DDBJ databases">
        <authorList>
            <consortium name="The Broad Institute Genome Sequencing Platform"/>
            <person name="Fischbach M."/>
            <person name="Ward D."/>
            <person name="Young S."/>
            <person name="Jaffe D."/>
            <person name="Gnerre S."/>
            <person name="Berlin A."/>
            <person name="Heiman D."/>
            <person name="Hepburn T."/>
            <person name="Sykes S."/>
            <person name="Alvarado L."/>
            <person name="Kodira C.D."/>
            <person name="Straight P."/>
            <person name="Clardy J."/>
            <person name="Hung D."/>
            <person name="Kolter R."/>
            <person name="Mekalanos J."/>
            <person name="Walker S."/>
            <person name="Walsh C.T."/>
            <person name="Lander E."/>
            <person name="Galagan J."/>
            <person name="Nusbaum C."/>
            <person name="Birren B."/>
        </authorList>
    </citation>
    <scope>NUCLEOTIDE SEQUENCE [LARGE SCALE GENOMIC DNA]</scope>
    <source>
        <strain evidence="3">ATCC 25486 / DSM 40338 / CBS 914.69 / JCM 4507 / NBRC 13074 / NRRL 2958 / 5647</strain>
    </source>
</reference>
<proteinExistence type="predicted"/>
<dbReference type="HOGENOM" id="CLU_2848058_0_0_11"/>
<keyword evidence="3" id="KW-1185">Reference proteome</keyword>
<gene>
    <name evidence="2" type="ORF">SSDG_01701</name>
</gene>
<evidence type="ECO:0000313" key="3">
    <source>
        <dbReference type="Proteomes" id="UP000002805"/>
    </source>
</evidence>
<protein>
    <submittedName>
        <fullName evidence="2">Uncharacterized protein</fullName>
    </submittedName>
</protein>
<accession>B5H971</accession>
<evidence type="ECO:0000313" key="2">
    <source>
        <dbReference type="EMBL" id="EDY63382.1"/>
    </source>
</evidence>
<feature type="region of interest" description="Disordered" evidence="1">
    <location>
        <begin position="1"/>
        <end position="65"/>
    </location>
</feature>
<dbReference type="AlphaFoldDB" id="B5H971"/>
<feature type="compositionally biased region" description="Polar residues" evidence="1">
    <location>
        <begin position="1"/>
        <end position="13"/>
    </location>
</feature>
<dbReference type="EMBL" id="CM000950">
    <property type="protein sequence ID" value="EDY63382.1"/>
    <property type="molecule type" value="Genomic_DNA"/>
</dbReference>
<name>B5H971_STRE2</name>
<dbReference type="Proteomes" id="UP000002805">
    <property type="component" value="Chromosome"/>
</dbReference>
<evidence type="ECO:0000256" key="1">
    <source>
        <dbReference type="SAM" id="MobiDB-lite"/>
    </source>
</evidence>
<organism evidence="2 3">
    <name type="scientific">Streptomyces pristinaespiralis (strain ATCC 25486 / DSM 40338 / CBS 914.69 / JCM 4507 / KCC S-0507 / NBRC 13074 / NRRL 2958 / 5647)</name>
    <dbReference type="NCBI Taxonomy" id="457429"/>
    <lineage>
        <taxon>Bacteria</taxon>
        <taxon>Bacillati</taxon>
        <taxon>Actinomycetota</taxon>
        <taxon>Actinomycetes</taxon>
        <taxon>Kitasatosporales</taxon>
        <taxon>Streptomycetaceae</taxon>
        <taxon>Streptomyces</taxon>
    </lineage>
</organism>
<reference evidence="3" key="2">
    <citation type="submission" date="2009-10" db="EMBL/GenBank/DDBJ databases">
        <title>The genome sequence of Streptomyces pristinaespiralis strain ATCC 25486.</title>
        <authorList>
            <consortium name="The Broad Institute Genome Sequencing Platform"/>
            <consortium name="Broad Institute Microbial Sequencing Center"/>
            <person name="Fischbach M."/>
            <person name="Godfrey P."/>
            <person name="Ward D."/>
            <person name="Young S."/>
            <person name="Zeng Q."/>
            <person name="Koehrsen M."/>
            <person name="Alvarado L."/>
            <person name="Berlin A.M."/>
            <person name="Bochicchio J."/>
            <person name="Borenstein D."/>
            <person name="Chapman S.B."/>
            <person name="Chen Z."/>
            <person name="Engels R."/>
            <person name="Freedman E."/>
            <person name="Gellesch M."/>
            <person name="Goldberg J."/>
            <person name="Griggs A."/>
            <person name="Gujja S."/>
            <person name="Heilman E.R."/>
            <person name="Heiman D.I."/>
            <person name="Hepburn T.A."/>
            <person name="Howarth C."/>
            <person name="Jen D."/>
            <person name="Larson L."/>
            <person name="Lewis B."/>
            <person name="Mehta T."/>
            <person name="Park D."/>
            <person name="Pearson M."/>
            <person name="Richards J."/>
            <person name="Roberts A."/>
            <person name="Saif S."/>
            <person name="Shea T.D."/>
            <person name="Shenoy N."/>
            <person name="Sisk P."/>
            <person name="Stolte C."/>
            <person name="Sykes S.N."/>
            <person name="Thomson T."/>
            <person name="Walk T."/>
            <person name="White J."/>
            <person name="Yandava C."/>
            <person name="Straight P."/>
            <person name="Clardy J."/>
            <person name="Hung D."/>
            <person name="Kolter R."/>
            <person name="Mekalanos J."/>
            <person name="Walker S."/>
            <person name="Walsh C.T."/>
            <person name="Wieland-Brown L.C."/>
            <person name="Haas B."/>
            <person name="Nusbaum C."/>
            <person name="Birren B."/>
        </authorList>
    </citation>
    <scope>NUCLEOTIDE SEQUENCE [LARGE SCALE GENOMIC DNA]</scope>
    <source>
        <strain evidence="3">ATCC 25486 / DSM 40338 / CBS 914.69 / JCM 4507 / NBRC 13074 / NRRL 2958 / 5647</strain>
    </source>
</reference>